<proteinExistence type="predicted"/>
<sequence length="53" mass="5975">MAHLGFDPLAPGPFHEVRTPTRRPPDTLRGRPEDRDRDIGLLVGVVTWWDAAL</sequence>
<dbReference type="AlphaFoldDB" id="A0A7W8A3E4"/>
<dbReference type="EMBL" id="JACHIN010000004">
    <property type="protein sequence ID" value="MBB5078229.1"/>
    <property type="molecule type" value="Genomic_DNA"/>
</dbReference>
<dbReference type="Proteomes" id="UP000568380">
    <property type="component" value="Unassembled WGS sequence"/>
</dbReference>
<evidence type="ECO:0000313" key="2">
    <source>
        <dbReference type="EMBL" id="MBB5078229.1"/>
    </source>
</evidence>
<feature type="compositionally biased region" description="Basic and acidic residues" evidence="1">
    <location>
        <begin position="15"/>
        <end position="34"/>
    </location>
</feature>
<reference evidence="2 3" key="1">
    <citation type="submission" date="2020-08" db="EMBL/GenBank/DDBJ databases">
        <title>Genomic Encyclopedia of Type Strains, Phase IV (KMG-IV): sequencing the most valuable type-strain genomes for metagenomic binning, comparative biology and taxonomic classification.</title>
        <authorList>
            <person name="Goeker M."/>
        </authorList>
    </citation>
    <scope>NUCLEOTIDE SEQUENCE [LARGE SCALE GENOMIC DNA]</scope>
    <source>
        <strain evidence="2 3">DSM 45385</strain>
    </source>
</reference>
<comment type="caution">
    <text evidence="2">The sequence shown here is derived from an EMBL/GenBank/DDBJ whole genome shotgun (WGS) entry which is preliminary data.</text>
</comment>
<evidence type="ECO:0000256" key="1">
    <source>
        <dbReference type="SAM" id="MobiDB-lite"/>
    </source>
</evidence>
<protein>
    <submittedName>
        <fullName evidence="2">Uncharacterized protein</fullName>
    </submittedName>
</protein>
<feature type="region of interest" description="Disordered" evidence="1">
    <location>
        <begin position="1"/>
        <end position="34"/>
    </location>
</feature>
<evidence type="ECO:0000313" key="3">
    <source>
        <dbReference type="Proteomes" id="UP000568380"/>
    </source>
</evidence>
<gene>
    <name evidence="2" type="ORF">HNR40_003704</name>
</gene>
<dbReference type="RefSeq" id="WP_184962727.1">
    <property type="nucleotide sequence ID" value="NZ_JACHIN010000004.1"/>
</dbReference>
<accession>A0A7W8A3E4</accession>
<keyword evidence="3" id="KW-1185">Reference proteome</keyword>
<name>A0A7W8A3E4_9ACTN</name>
<organism evidence="2 3">
    <name type="scientific">Nonomuraea endophytica</name>
    <dbReference type="NCBI Taxonomy" id="714136"/>
    <lineage>
        <taxon>Bacteria</taxon>
        <taxon>Bacillati</taxon>
        <taxon>Actinomycetota</taxon>
        <taxon>Actinomycetes</taxon>
        <taxon>Streptosporangiales</taxon>
        <taxon>Streptosporangiaceae</taxon>
        <taxon>Nonomuraea</taxon>
    </lineage>
</organism>